<dbReference type="InterPro" id="IPR012337">
    <property type="entry name" value="RNaseH-like_sf"/>
</dbReference>
<dbReference type="EMBL" id="FR687359">
    <property type="protein sequence ID" value="CBW75299.1"/>
    <property type="molecule type" value="Genomic_DNA"/>
</dbReference>
<protein>
    <submittedName>
        <fullName evidence="2">Transposase</fullName>
    </submittedName>
</protein>
<evidence type="ECO:0000313" key="3">
    <source>
        <dbReference type="Proteomes" id="UP000007437"/>
    </source>
</evidence>
<sequence length="128" mass="14057">MQRAVAVALEAGEATKDGGDTGSEDHAGQTERHLKYGFIADQLADGSKFRTLTIVGVFTKEALAIKAGQRLRGEHVVSALNRITARSGAPRHLFVDNGSEFSWRLLDIWAYHHRAKVDFTRPGKPTDN</sequence>
<dbReference type="Pfam" id="PF00665">
    <property type="entry name" value="rve"/>
    <property type="match status" value="1"/>
</dbReference>
<dbReference type="AlphaFoldDB" id="E5ARR7"/>
<dbReference type="PROSITE" id="PS50994">
    <property type="entry name" value="INTEGRASE"/>
    <property type="match status" value="1"/>
</dbReference>
<dbReference type="GO" id="GO:0003676">
    <property type="term" value="F:nucleic acid binding"/>
    <property type="evidence" value="ECO:0007669"/>
    <property type="project" value="InterPro"/>
</dbReference>
<dbReference type="KEGG" id="brh:RBRH_00126"/>
<evidence type="ECO:0000259" key="1">
    <source>
        <dbReference type="PROSITE" id="PS50994"/>
    </source>
</evidence>
<proteinExistence type="predicted"/>
<dbReference type="eggNOG" id="COG2801">
    <property type="taxonomic scope" value="Bacteria"/>
</dbReference>
<dbReference type="Proteomes" id="UP000007437">
    <property type="component" value="Chromosome"/>
</dbReference>
<dbReference type="STRING" id="882378.RBRH_00126"/>
<dbReference type="GO" id="GO:0015074">
    <property type="term" value="P:DNA integration"/>
    <property type="evidence" value="ECO:0007669"/>
    <property type="project" value="InterPro"/>
</dbReference>
<organism evidence="2 3">
    <name type="scientific">Mycetohabitans rhizoxinica (strain DSM 19002 / CIP 109453 / HKI 454)</name>
    <name type="common">Paraburkholderia rhizoxinica</name>
    <dbReference type="NCBI Taxonomy" id="882378"/>
    <lineage>
        <taxon>Bacteria</taxon>
        <taxon>Pseudomonadati</taxon>
        <taxon>Pseudomonadota</taxon>
        <taxon>Betaproteobacteria</taxon>
        <taxon>Burkholderiales</taxon>
        <taxon>Burkholderiaceae</taxon>
        <taxon>Mycetohabitans</taxon>
    </lineage>
</organism>
<dbReference type="InterPro" id="IPR036397">
    <property type="entry name" value="RNaseH_sf"/>
</dbReference>
<accession>E5ARR7</accession>
<dbReference type="PANTHER" id="PTHR47515">
    <property type="entry name" value="LOW CALCIUM RESPONSE LOCUS PROTEIN T"/>
    <property type="match status" value="1"/>
</dbReference>
<feature type="domain" description="Integrase catalytic" evidence="1">
    <location>
        <begin position="29"/>
        <end position="128"/>
    </location>
</feature>
<reference evidence="2 3" key="1">
    <citation type="journal article" date="2011" name="J. Bacteriol.">
        <title>Complete genome sequence of Burkholderia rhizoxinica, an endosymbiont of Rhizopus microsporus.</title>
        <authorList>
            <person name="Lackner G."/>
            <person name="Moebius N."/>
            <person name="Partida-Martinez L."/>
            <person name="Hertweck C."/>
        </authorList>
    </citation>
    <scope>NUCLEOTIDE SEQUENCE [LARGE SCALE GENOMIC DNA]</scope>
    <source>
        <strain evidence="3">DSM 19002 / CIP 109453 / HKI 454</strain>
    </source>
</reference>
<gene>
    <name evidence="2" type="ordered locus">RBRH_00126</name>
</gene>
<dbReference type="PANTHER" id="PTHR47515:SF1">
    <property type="entry name" value="BLR2054 PROTEIN"/>
    <property type="match status" value="1"/>
</dbReference>
<dbReference type="Gene3D" id="3.30.420.10">
    <property type="entry name" value="Ribonuclease H-like superfamily/Ribonuclease H"/>
    <property type="match status" value="1"/>
</dbReference>
<dbReference type="SUPFAM" id="SSF53098">
    <property type="entry name" value="Ribonuclease H-like"/>
    <property type="match status" value="1"/>
</dbReference>
<dbReference type="HOGENOM" id="CLU_1955502_0_0_4"/>
<dbReference type="InterPro" id="IPR001584">
    <property type="entry name" value="Integrase_cat-core"/>
</dbReference>
<name>E5ARR7_MYCRK</name>
<evidence type="ECO:0000313" key="2">
    <source>
        <dbReference type="EMBL" id="CBW75299.1"/>
    </source>
</evidence>